<evidence type="ECO:0000259" key="4">
    <source>
        <dbReference type="PROSITE" id="PS50111"/>
    </source>
</evidence>
<protein>
    <submittedName>
        <fullName evidence="5">Methyl-accepting chemotaxis protein</fullName>
    </submittedName>
</protein>
<dbReference type="GO" id="GO:0007165">
    <property type="term" value="P:signal transduction"/>
    <property type="evidence" value="ECO:0007669"/>
    <property type="project" value="UniProtKB-KW"/>
</dbReference>
<dbReference type="AlphaFoldDB" id="A0A3B9IJ64"/>
<dbReference type="PROSITE" id="PS50111">
    <property type="entry name" value="CHEMOTAXIS_TRANSDUC_2"/>
    <property type="match status" value="1"/>
</dbReference>
<sequence>GEAGKGFAVVAGEVKTLAAETAKATGRISQRVEAIQNRTGEAVQAIRDVRDTILRLNEIASAIAAAVEQQGSSTQEIARSVAELSAGSREVSTSIADVADASRRTSEGADQVRHAADALGAASRNLDGSMSGFLDRLRSA</sequence>
<dbReference type="GO" id="GO:0016020">
    <property type="term" value="C:membrane"/>
    <property type="evidence" value="ECO:0007669"/>
    <property type="project" value="InterPro"/>
</dbReference>
<dbReference type="Gene3D" id="1.10.287.950">
    <property type="entry name" value="Methyl-accepting chemotaxis protein"/>
    <property type="match status" value="1"/>
</dbReference>
<organism evidence="5 6">
    <name type="scientific">Tistrella mobilis</name>
    <dbReference type="NCBI Taxonomy" id="171437"/>
    <lineage>
        <taxon>Bacteria</taxon>
        <taxon>Pseudomonadati</taxon>
        <taxon>Pseudomonadota</taxon>
        <taxon>Alphaproteobacteria</taxon>
        <taxon>Geminicoccales</taxon>
        <taxon>Geminicoccaceae</taxon>
        <taxon>Tistrella</taxon>
    </lineage>
</organism>
<feature type="region of interest" description="Disordered" evidence="3">
    <location>
        <begin position="88"/>
        <end position="112"/>
    </location>
</feature>
<dbReference type="Proteomes" id="UP000257706">
    <property type="component" value="Unassembled WGS sequence"/>
</dbReference>
<accession>A0A3B9IJ64</accession>
<evidence type="ECO:0000313" key="5">
    <source>
        <dbReference type="EMBL" id="HAE47902.1"/>
    </source>
</evidence>
<dbReference type="PANTHER" id="PTHR32089:SF112">
    <property type="entry name" value="LYSOZYME-LIKE PROTEIN-RELATED"/>
    <property type="match status" value="1"/>
</dbReference>
<dbReference type="InterPro" id="IPR004089">
    <property type="entry name" value="MCPsignal_dom"/>
</dbReference>
<feature type="non-terminal residue" evidence="5">
    <location>
        <position position="1"/>
    </location>
</feature>
<evidence type="ECO:0000256" key="1">
    <source>
        <dbReference type="ARBA" id="ARBA00023224"/>
    </source>
</evidence>
<dbReference type="SUPFAM" id="SSF58104">
    <property type="entry name" value="Methyl-accepting chemotaxis protein (MCP) signaling domain"/>
    <property type="match status" value="1"/>
</dbReference>
<dbReference type="PANTHER" id="PTHR32089">
    <property type="entry name" value="METHYL-ACCEPTING CHEMOTAXIS PROTEIN MCPB"/>
    <property type="match status" value="1"/>
</dbReference>
<evidence type="ECO:0000313" key="6">
    <source>
        <dbReference type="Proteomes" id="UP000257706"/>
    </source>
</evidence>
<dbReference type="EMBL" id="DMAI01000163">
    <property type="protein sequence ID" value="HAE47902.1"/>
    <property type="molecule type" value="Genomic_DNA"/>
</dbReference>
<evidence type="ECO:0000256" key="2">
    <source>
        <dbReference type="PROSITE-ProRule" id="PRU00284"/>
    </source>
</evidence>
<proteinExistence type="predicted"/>
<dbReference type="Pfam" id="PF00015">
    <property type="entry name" value="MCPsignal"/>
    <property type="match status" value="1"/>
</dbReference>
<feature type="compositionally biased region" description="Basic and acidic residues" evidence="3">
    <location>
        <begin position="100"/>
        <end position="112"/>
    </location>
</feature>
<name>A0A3B9IJ64_9PROT</name>
<keyword evidence="1 2" id="KW-0807">Transducer</keyword>
<gene>
    <name evidence="5" type="ORF">DCK97_10820</name>
</gene>
<comment type="caution">
    <text evidence="5">The sequence shown here is derived from an EMBL/GenBank/DDBJ whole genome shotgun (WGS) entry which is preliminary data.</text>
</comment>
<feature type="domain" description="Methyl-accepting transducer" evidence="4">
    <location>
        <begin position="1"/>
        <end position="106"/>
    </location>
</feature>
<evidence type="ECO:0000256" key="3">
    <source>
        <dbReference type="SAM" id="MobiDB-lite"/>
    </source>
</evidence>
<reference evidence="5 6" key="1">
    <citation type="journal article" date="2018" name="Nat. Biotechnol.">
        <title>A standardized bacterial taxonomy based on genome phylogeny substantially revises the tree of life.</title>
        <authorList>
            <person name="Parks D.H."/>
            <person name="Chuvochina M."/>
            <person name="Waite D.W."/>
            <person name="Rinke C."/>
            <person name="Skarshewski A."/>
            <person name="Chaumeil P.A."/>
            <person name="Hugenholtz P."/>
        </authorList>
    </citation>
    <scope>NUCLEOTIDE SEQUENCE [LARGE SCALE GENOMIC DNA]</scope>
    <source>
        <strain evidence="5">UBA8739</strain>
    </source>
</reference>